<gene>
    <name evidence="2" type="ORF">HHI_01540</name>
</gene>
<feature type="transmembrane region" description="Helical" evidence="1">
    <location>
        <begin position="54"/>
        <end position="73"/>
    </location>
</feature>
<proteinExistence type="predicted"/>
<dbReference type="AlphaFoldDB" id="A0A059G0P4"/>
<keyword evidence="1" id="KW-0812">Transmembrane</keyword>
<evidence type="ECO:0000313" key="2">
    <source>
        <dbReference type="EMBL" id="KCZ96321.1"/>
    </source>
</evidence>
<comment type="caution">
    <text evidence="2">The sequence shown here is derived from an EMBL/GenBank/DDBJ whole genome shotgun (WGS) entry which is preliminary data.</text>
</comment>
<evidence type="ECO:0000313" key="3">
    <source>
        <dbReference type="Proteomes" id="UP000025061"/>
    </source>
</evidence>
<accession>A0A059G0P4</accession>
<feature type="transmembrane region" description="Helical" evidence="1">
    <location>
        <begin position="85"/>
        <end position="106"/>
    </location>
</feature>
<dbReference type="RefSeq" id="WP_011645765.1">
    <property type="nucleotide sequence ID" value="NZ_ARYI01000001.1"/>
</dbReference>
<sequence>MSNDTTPPVRDNSGRFVKTAAEKVNAMSRTPEDGVHPMSRVLFGWTEARGIGGIIFWGMAGLSLLLVLLDLFIPRHEKIGIANSVGFYAIWGFAAFSFVVLMGWPLGRLLRRDENYYGDLSGPPADIDPAIADRLNAGEPKAFVGEE</sequence>
<keyword evidence="3" id="KW-1185">Reference proteome</keyword>
<reference evidence="2 3" key="1">
    <citation type="submission" date="2013-04" db="EMBL/GenBank/DDBJ databases">
        <title>Hyphomonas hirschiana VP5 Genome Sequencing.</title>
        <authorList>
            <person name="Lai Q."/>
            <person name="Shao Z."/>
        </authorList>
    </citation>
    <scope>NUCLEOTIDE SEQUENCE [LARGE SCALE GENOMIC DNA]</scope>
    <source>
        <strain evidence="2 3">VP5</strain>
    </source>
</reference>
<keyword evidence="1" id="KW-1133">Transmembrane helix</keyword>
<organism evidence="2 3">
    <name type="scientific">Hyphomonas hirschiana VP5</name>
    <dbReference type="NCBI Taxonomy" id="1280951"/>
    <lineage>
        <taxon>Bacteria</taxon>
        <taxon>Pseudomonadati</taxon>
        <taxon>Pseudomonadota</taxon>
        <taxon>Alphaproteobacteria</taxon>
        <taxon>Hyphomonadales</taxon>
        <taxon>Hyphomonadaceae</taxon>
        <taxon>Hyphomonas</taxon>
    </lineage>
</organism>
<dbReference type="Proteomes" id="UP000025061">
    <property type="component" value="Unassembled WGS sequence"/>
</dbReference>
<dbReference type="EMBL" id="ARYI01000001">
    <property type="protein sequence ID" value="KCZ96321.1"/>
    <property type="molecule type" value="Genomic_DNA"/>
</dbReference>
<evidence type="ECO:0000256" key="1">
    <source>
        <dbReference type="SAM" id="Phobius"/>
    </source>
</evidence>
<keyword evidence="1" id="KW-0472">Membrane</keyword>
<name>A0A059G0P4_9PROT</name>
<dbReference type="OrthoDB" id="7631747at2"/>
<protein>
    <submittedName>
        <fullName evidence="2">Uncharacterized protein</fullName>
    </submittedName>
</protein>
<dbReference type="PATRIC" id="fig|1280951.3.peg.311"/>